<gene>
    <name evidence="3" type="ORF">CKF58_06945</name>
</gene>
<evidence type="ECO:0000313" key="4">
    <source>
        <dbReference type="Proteomes" id="UP000265916"/>
    </source>
</evidence>
<feature type="compositionally biased region" description="Basic and acidic residues" evidence="1">
    <location>
        <begin position="331"/>
        <end position="355"/>
    </location>
</feature>
<evidence type="ECO:0000256" key="1">
    <source>
        <dbReference type="SAM" id="MobiDB-lite"/>
    </source>
</evidence>
<dbReference type="EMBL" id="NRJG01000146">
    <property type="protein sequence ID" value="RIY35191.1"/>
    <property type="molecule type" value="Genomic_DNA"/>
</dbReference>
<feature type="transmembrane region" description="Helical" evidence="2">
    <location>
        <begin position="212"/>
        <end position="231"/>
    </location>
</feature>
<feature type="transmembrane region" description="Helical" evidence="2">
    <location>
        <begin position="157"/>
        <end position="175"/>
    </location>
</feature>
<feature type="transmembrane region" description="Helical" evidence="2">
    <location>
        <begin position="256"/>
        <end position="281"/>
    </location>
</feature>
<dbReference type="RefSeq" id="WP_119532336.1">
    <property type="nucleotide sequence ID" value="NZ_JBHSSP010000006.1"/>
</dbReference>
<name>A0A3A1YCB7_9GAMM</name>
<reference evidence="3 4" key="1">
    <citation type="submission" date="2017-08" db="EMBL/GenBank/DDBJ databases">
        <title>Reclassification of Bisgaard taxon 37 and 44.</title>
        <authorList>
            <person name="Christensen H."/>
        </authorList>
    </citation>
    <scope>NUCLEOTIDE SEQUENCE [LARGE SCALE GENOMIC DNA]</scope>
    <source>
        <strain evidence="3 4">111</strain>
    </source>
</reference>
<keyword evidence="2" id="KW-1133">Transmembrane helix</keyword>
<dbReference type="AlphaFoldDB" id="A0A3A1YCB7"/>
<keyword evidence="2" id="KW-0812">Transmembrane</keyword>
<comment type="caution">
    <text evidence="3">The sequence shown here is derived from an EMBL/GenBank/DDBJ whole genome shotgun (WGS) entry which is preliminary data.</text>
</comment>
<feature type="compositionally biased region" description="Basic and acidic residues" evidence="1">
    <location>
        <begin position="310"/>
        <end position="324"/>
    </location>
</feature>
<accession>A0A3A1YCB7</accession>
<evidence type="ECO:0000313" key="3">
    <source>
        <dbReference type="EMBL" id="RIY35191.1"/>
    </source>
</evidence>
<dbReference type="Proteomes" id="UP000265916">
    <property type="component" value="Unassembled WGS sequence"/>
</dbReference>
<keyword evidence="2" id="KW-0472">Membrane</keyword>
<evidence type="ECO:0000256" key="2">
    <source>
        <dbReference type="SAM" id="Phobius"/>
    </source>
</evidence>
<protein>
    <submittedName>
        <fullName evidence="3">Uncharacterized protein</fullName>
    </submittedName>
</protein>
<feature type="region of interest" description="Disordered" evidence="1">
    <location>
        <begin position="304"/>
        <end position="400"/>
    </location>
</feature>
<keyword evidence="4" id="KW-1185">Reference proteome</keyword>
<feature type="compositionally biased region" description="Basic and acidic residues" evidence="1">
    <location>
        <begin position="368"/>
        <end position="400"/>
    </location>
</feature>
<feature type="transmembrane region" description="Helical" evidence="2">
    <location>
        <begin position="187"/>
        <end position="205"/>
    </location>
</feature>
<proteinExistence type="predicted"/>
<organism evidence="3 4">
    <name type="scientific">Psittacicella hinzii</name>
    <dbReference type="NCBI Taxonomy" id="2028575"/>
    <lineage>
        <taxon>Bacteria</taxon>
        <taxon>Pseudomonadati</taxon>
        <taxon>Pseudomonadota</taxon>
        <taxon>Gammaproteobacteria</taxon>
        <taxon>Pasteurellales</taxon>
        <taxon>Psittacicellaceae</taxon>
        <taxon>Psittacicella</taxon>
    </lineage>
</organism>
<sequence>MTERPESYLKDLLSHGKVVLRLIDKYKKENGDLPEKVEQTVTKVKDLVNEFSEQVKSGKTLEDLDGLDKKLIAQLDELANQTRNKLFKFAQDLEADDNTDKDINAPVISKHSVGFNNFWQRRLDNLPQSYLKKVWDFYQVKARHTFTICGYETRKDFFLFLLFTIVFGFIFRFFFETGFIAGTVNNLILLLILFPFNAIFARRIFSFFGKKVISQIVFFYLVFNTILQFFLDLFDSQVFSATFAAVYQATVTNNSLYLLLPILLVINLIIMIVLGILVAVLPPKDKEKVIAAVKNNGFGAKATTSTKVESSPKAEEKATRKEEQEISTTSEKQEEAKAKVEDQAQKEQAATDKQETSAAKSENVVSLEKQKPQNEEKVDESTTQEAAKDEQADKSEQAAK</sequence>